<dbReference type="OrthoDB" id="269930at2"/>
<evidence type="ECO:0008006" key="4">
    <source>
        <dbReference type="Google" id="ProtNLM"/>
    </source>
</evidence>
<accession>A0A5C5YI75</accession>
<organism evidence="2 3">
    <name type="scientific">Posidoniimonas polymericola</name>
    <dbReference type="NCBI Taxonomy" id="2528002"/>
    <lineage>
        <taxon>Bacteria</taxon>
        <taxon>Pseudomonadati</taxon>
        <taxon>Planctomycetota</taxon>
        <taxon>Planctomycetia</taxon>
        <taxon>Pirellulales</taxon>
        <taxon>Lacipirellulaceae</taxon>
        <taxon>Posidoniimonas</taxon>
    </lineage>
</organism>
<name>A0A5C5YI75_9BACT</name>
<keyword evidence="1" id="KW-0732">Signal</keyword>
<evidence type="ECO:0000256" key="1">
    <source>
        <dbReference type="SAM" id="SignalP"/>
    </source>
</evidence>
<sequence precursor="true">MSRLLSTLFAVVCLSLPSVYGQVVGSAVGAGANQNLIGFGFGPLPLGVEPYAANPFSLEFTADTDVFGVESRATAPANFLDDSSSGGGDSFGAIKAADNDPFFGVVDTNNNDNPNNDPLSAVWTFDTSLNSSGLYLSMSFAAMGDFEATGSGADTFLVEAAFDGGQFAPVFESFVDDELPDVDYTLEDGSVRALADPLFLAGVQLSNNFTTLTAPLSGVGSSLSIRFSAQTDGGSEVVLFRNLEIHASDPGTGGQSGDFSGDGVVDAGDYTLWRDNFGQLEGDLLGGNGDGGAIGDSDYELWAASYGIGAGSASGATAAPEPHSAVLLLVAGLAAVRRRA</sequence>
<dbReference type="AlphaFoldDB" id="A0A5C5YI75"/>
<proteinExistence type="predicted"/>
<dbReference type="Proteomes" id="UP000318478">
    <property type="component" value="Unassembled WGS sequence"/>
</dbReference>
<evidence type="ECO:0000313" key="2">
    <source>
        <dbReference type="EMBL" id="TWT74575.1"/>
    </source>
</evidence>
<feature type="signal peptide" evidence="1">
    <location>
        <begin position="1"/>
        <end position="21"/>
    </location>
</feature>
<evidence type="ECO:0000313" key="3">
    <source>
        <dbReference type="Proteomes" id="UP000318478"/>
    </source>
</evidence>
<keyword evidence="3" id="KW-1185">Reference proteome</keyword>
<protein>
    <recommendedName>
        <fullName evidence="4">PEP-CTERM protein-sorting domain-containing protein</fullName>
    </recommendedName>
</protein>
<comment type="caution">
    <text evidence="2">The sequence shown here is derived from an EMBL/GenBank/DDBJ whole genome shotgun (WGS) entry which is preliminary data.</text>
</comment>
<reference evidence="2 3" key="1">
    <citation type="submission" date="2019-02" db="EMBL/GenBank/DDBJ databases">
        <title>Deep-cultivation of Planctomycetes and their phenomic and genomic characterization uncovers novel biology.</title>
        <authorList>
            <person name="Wiegand S."/>
            <person name="Jogler M."/>
            <person name="Boedeker C."/>
            <person name="Pinto D."/>
            <person name="Vollmers J."/>
            <person name="Rivas-Marin E."/>
            <person name="Kohn T."/>
            <person name="Peeters S.H."/>
            <person name="Heuer A."/>
            <person name="Rast P."/>
            <person name="Oberbeckmann S."/>
            <person name="Bunk B."/>
            <person name="Jeske O."/>
            <person name="Meyerdierks A."/>
            <person name="Storesund J.E."/>
            <person name="Kallscheuer N."/>
            <person name="Luecker S."/>
            <person name="Lage O.M."/>
            <person name="Pohl T."/>
            <person name="Merkel B.J."/>
            <person name="Hornburger P."/>
            <person name="Mueller R.-W."/>
            <person name="Bruemmer F."/>
            <person name="Labrenz M."/>
            <person name="Spormann A.M."/>
            <person name="Op Den Camp H."/>
            <person name="Overmann J."/>
            <person name="Amann R."/>
            <person name="Jetten M.S.M."/>
            <person name="Mascher T."/>
            <person name="Medema M.H."/>
            <person name="Devos D.P."/>
            <person name="Kaster A.-K."/>
            <person name="Ovreas L."/>
            <person name="Rohde M."/>
            <person name="Galperin M.Y."/>
            <person name="Jogler C."/>
        </authorList>
    </citation>
    <scope>NUCLEOTIDE SEQUENCE [LARGE SCALE GENOMIC DNA]</scope>
    <source>
        <strain evidence="2 3">Pla123a</strain>
    </source>
</reference>
<dbReference type="EMBL" id="SJPO01000008">
    <property type="protein sequence ID" value="TWT74575.1"/>
    <property type="molecule type" value="Genomic_DNA"/>
</dbReference>
<gene>
    <name evidence="2" type="ORF">Pla123a_33990</name>
</gene>
<dbReference type="RefSeq" id="WP_146589061.1">
    <property type="nucleotide sequence ID" value="NZ_SJPO01000008.1"/>
</dbReference>
<feature type="chain" id="PRO_5022989001" description="PEP-CTERM protein-sorting domain-containing protein" evidence="1">
    <location>
        <begin position="22"/>
        <end position="340"/>
    </location>
</feature>